<dbReference type="Proteomes" id="UP000036834">
    <property type="component" value="Unassembled WGS sequence"/>
</dbReference>
<organism evidence="3 4">
    <name type="scientific">Brevibacillus reuszeri</name>
    <dbReference type="NCBI Taxonomy" id="54915"/>
    <lineage>
        <taxon>Bacteria</taxon>
        <taxon>Bacillati</taxon>
        <taxon>Bacillota</taxon>
        <taxon>Bacilli</taxon>
        <taxon>Bacillales</taxon>
        <taxon>Paenibacillaceae</taxon>
        <taxon>Brevibacillus</taxon>
    </lineage>
</organism>
<protein>
    <submittedName>
        <fullName evidence="3">Uncharacterized protein</fullName>
    </submittedName>
</protein>
<evidence type="ECO:0000313" key="4">
    <source>
        <dbReference type="Proteomes" id="UP000036834"/>
    </source>
</evidence>
<dbReference type="RefSeq" id="WP_049737748.1">
    <property type="nucleotide sequence ID" value="NZ_BJON01000012.1"/>
</dbReference>
<dbReference type="EMBL" id="LGIQ01000005">
    <property type="protein sequence ID" value="KNB73742.1"/>
    <property type="molecule type" value="Genomic_DNA"/>
</dbReference>
<reference evidence="3" key="2">
    <citation type="submission" date="2015-07" db="EMBL/GenBank/DDBJ databases">
        <title>MeaNS - Measles Nucleotide Surveillance Program.</title>
        <authorList>
            <person name="Tran T."/>
            <person name="Druce J."/>
        </authorList>
    </citation>
    <scope>NUCLEOTIDE SEQUENCE</scope>
    <source>
        <strain evidence="3">DSM 9887</strain>
    </source>
</reference>
<evidence type="ECO:0000313" key="2">
    <source>
        <dbReference type="EMBL" id="GED69422.1"/>
    </source>
</evidence>
<evidence type="ECO:0000313" key="3">
    <source>
        <dbReference type="EMBL" id="KNB73742.1"/>
    </source>
</evidence>
<evidence type="ECO:0000256" key="1">
    <source>
        <dbReference type="SAM" id="Coils"/>
    </source>
</evidence>
<gene>
    <name evidence="3" type="ORF">ADS79_07330</name>
    <name evidence="2" type="ORF">BRE01_31240</name>
</gene>
<dbReference type="STRING" id="54915.ADS79_07330"/>
<reference evidence="4" key="1">
    <citation type="submission" date="2015-07" db="EMBL/GenBank/DDBJ databases">
        <title>Genome sequencing project for genomic taxonomy and phylogenomics of Bacillus-like bacteria.</title>
        <authorList>
            <person name="Liu B."/>
            <person name="Wang J."/>
            <person name="Zhu Y."/>
            <person name="Liu G."/>
            <person name="Chen Q."/>
            <person name="Chen Z."/>
            <person name="Lan J."/>
            <person name="Che J."/>
            <person name="Ge C."/>
            <person name="Shi H."/>
            <person name="Pan Z."/>
            <person name="Liu X."/>
        </authorList>
    </citation>
    <scope>NUCLEOTIDE SEQUENCE [LARGE SCALE GENOMIC DNA]</scope>
    <source>
        <strain evidence="4">DSM 9887</strain>
    </source>
</reference>
<dbReference type="AlphaFoldDB" id="A0A0K9YYN2"/>
<dbReference type="PATRIC" id="fig|54915.3.peg.6897"/>
<comment type="caution">
    <text evidence="3">The sequence shown here is derived from an EMBL/GenBank/DDBJ whole genome shotgun (WGS) entry which is preliminary data.</text>
</comment>
<sequence>MTNILDLSLRTQISETEAVIEKISSGLSAHLPDYLVQFQVGSLQDRLADLRSQLDEAEAVEDREEIELTFHPPGLPSGQIPVRTLTIVLGGLQTIVDSISNTLYNQPSEQGRIPADLLERNSLIFKEARAGSFKAILDLPHTEQNLVDDPMQTETMEHLFSLLDSSDNVDMLVDKISDLGLRTLKHYTEWTKNLKELGTTVDVDWRSSIKGSSRVSISPEKADRVLEVLTNTTDTKQTDEEVLGRLTGANVRTKTFEICTPDGLKISGRIAADILSSVPQYLDKKCKAQLFKVQTINRSSGRERVNWTLKGLEPHEY</sequence>
<evidence type="ECO:0000313" key="5">
    <source>
        <dbReference type="Proteomes" id="UP000319578"/>
    </source>
</evidence>
<dbReference type="OrthoDB" id="2988645at2"/>
<proteinExistence type="predicted"/>
<feature type="coiled-coil region" evidence="1">
    <location>
        <begin position="40"/>
        <end position="67"/>
    </location>
</feature>
<accession>A0A0K9YYN2</accession>
<reference evidence="2 5" key="3">
    <citation type="submission" date="2019-06" db="EMBL/GenBank/DDBJ databases">
        <title>Whole genome shotgun sequence of Brevibacillus reuszeri NBRC 15719.</title>
        <authorList>
            <person name="Hosoyama A."/>
            <person name="Uohara A."/>
            <person name="Ohji S."/>
            <person name="Ichikawa N."/>
        </authorList>
    </citation>
    <scope>NUCLEOTIDE SEQUENCE [LARGE SCALE GENOMIC DNA]</scope>
    <source>
        <strain evidence="2 5">NBRC 15719</strain>
    </source>
</reference>
<keyword evidence="5" id="KW-1185">Reference proteome</keyword>
<dbReference type="Proteomes" id="UP000319578">
    <property type="component" value="Unassembled WGS sequence"/>
</dbReference>
<dbReference type="EMBL" id="BJON01000012">
    <property type="protein sequence ID" value="GED69422.1"/>
    <property type="molecule type" value="Genomic_DNA"/>
</dbReference>
<keyword evidence="1" id="KW-0175">Coiled coil</keyword>
<name>A0A0K9YYN2_9BACL</name>